<dbReference type="STRING" id="1009370.ALO_10119"/>
<dbReference type="AlphaFoldDB" id="F7NIX1"/>
<dbReference type="EMBL" id="AFGF01000081">
    <property type="protein sequence ID" value="EGO63968.1"/>
    <property type="molecule type" value="Genomic_DNA"/>
</dbReference>
<evidence type="ECO:0000313" key="2">
    <source>
        <dbReference type="Proteomes" id="UP000003240"/>
    </source>
</evidence>
<accession>F7NIX1</accession>
<protein>
    <recommendedName>
        <fullName evidence="3">Tetraprenyl-beta-curcumene synthase</fullName>
    </recommendedName>
</protein>
<comment type="caution">
    <text evidence="1">The sequence shown here is derived from an EMBL/GenBank/DDBJ whole genome shotgun (WGS) entry which is preliminary data.</text>
</comment>
<dbReference type="Pfam" id="PF10776">
    <property type="entry name" value="DUF2600"/>
    <property type="match status" value="1"/>
</dbReference>
<proteinExistence type="predicted"/>
<gene>
    <name evidence="1" type="ORF">ALO_10119</name>
</gene>
<dbReference type="eggNOG" id="ENOG502Z812">
    <property type="taxonomic scope" value="Bacteria"/>
</dbReference>
<evidence type="ECO:0008006" key="3">
    <source>
        <dbReference type="Google" id="ProtNLM"/>
    </source>
</evidence>
<reference evidence="1 2" key="1">
    <citation type="journal article" date="2011" name="EMBO J.">
        <title>Structural diversity of bacterial flagellar motors.</title>
        <authorList>
            <person name="Chen S."/>
            <person name="Beeby M."/>
            <person name="Murphy G.E."/>
            <person name="Leadbetter J.R."/>
            <person name="Hendrixson D.R."/>
            <person name="Briegel A."/>
            <person name="Li Z."/>
            <person name="Shi J."/>
            <person name="Tocheva E.I."/>
            <person name="Muller A."/>
            <person name="Dobro M.J."/>
            <person name="Jensen G.J."/>
        </authorList>
    </citation>
    <scope>NUCLEOTIDE SEQUENCE [LARGE SCALE GENOMIC DNA]</scope>
    <source>
        <strain evidence="1 2">DSM 6540</strain>
    </source>
</reference>
<dbReference type="InterPro" id="IPR019712">
    <property type="entry name" value="YtpB-like"/>
</dbReference>
<evidence type="ECO:0000313" key="1">
    <source>
        <dbReference type="EMBL" id="EGO63968.1"/>
    </source>
</evidence>
<keyword evidence="2" id="KW-1185">Reference proteome</keyword>
<organism evidence="1 2">
    <name type="scientific">Acetonema longum DSM 6540</name>
    <dbReference type="NCBI Taxonomy" id="1009370"/>
    <lineage>
        <taxon>Bacteria</taxon>
        <taxon>Bacillati</taxon>
        <taxon>Bacillota</taxon>
        <taxon>Negativicutes</taxon>
        <taxon>Acetonemataceae</taxon>
        <taxon>Acetonema</taxon>
    </lineage>
</organism>
<dbReference type="RefSeq" id="WP_004573301.1">
    <property type="nucleotide sequence ID" value="NZ_AFGF01000081.1"/>
</dbReference>
<name>F7NIX1_9FIRM</name>
<sequence>MQEVQAMLKMMFPLVGRAFPWVKEDLAKWETYACKYASSPLSDQALASIRDKRFHCLGGSVYSLYPGVNPRQFISFIVALQTISDYLDNLCDRLPGGDEAAFRQLHLAMTDALDPGTALHDYYRFYPAKDDGAYLTALVEHCRRFISTLPCYHLVKDRILYWAGLYCELQTYKHLSPLIREKAMIRWTDRHIGEYPYITRWEWAAASGSTLGLFVLTAAAADPSLSRQAVNRIASAYFPWITGFHILLDYFIDQSEDAAHDDLNFVSYYQGEGETCVRLTYFMNQACQQASKLPHPAYTLTVVRGLAAMYLSDPKADSGTEQAIKKSLLAHAGGYTKFMYQMCGLLRRHHLL</sequence>
<dbReference type="Proteomes" id="UP000003240">
    <property type="component" value="Unassembled WGS sequence"/>
</dbReference>